<evidence type="ECO:0000256" key="5">
    <source>
        <dbReference type="ARBA" id="ARBA00023242"/>
    </source>
</evidence>
<dbReference type="AlphaFoldDB" id="A0AAN9VQY3"/>
<dbReference type="GO" id="GO:0005634">
    <property type="term" value="C:nucleus"/>
    <property type="evidence" value="ECO:0007669"/>
    <property type="project" value="UniProtKB-SubCell"/>
</dbReference>
<proteinExistence type="inferred from homology"/>
<feature type="region of interest" description="Disordered" evidence="6">
    <location>
        <begin position="1"/>
        <end position="31"/>
    </location>
</feature>
<evidence type="ECO:0000256" key="4">
    <source>
        <dbReference type="ARBA" id="ARBA00022490"/>
    </source>
</evidence>
<gene>
    <name evidence="7" type="ORF">R5R35_002470</name>
</gene>
<organism evidence="7 8">
    <name type="scientific">Gryllus longicercus</name>
    <dbReference type="NCBI Taxonomy" id="2509291"/>
    <lineage>
        <taxon>Eukaryota</taxon>
        <taxon>Metazoa</taxon>
        <taxon>Ecdysozoa</taxon>
        <taxon>Arthropoda</taxon>
        <taxon>Hexapoda</taxon>
        <taxon>Insecta</taxon>
        <taxon>Pterygota</taxon>
        <taxon>Neoptera</taxon>
        <taxon>Polyneoptera</taxon>
        <taxon>Orthoptera</taxon>
        <taxon>Ensifera</taxon>
        <taxon>Gryllidea</taxon>
        <taxon>Grylloidea</taxon>
        <taxon>Gryllidae</taxon>
        <taxon>Gryllinae</taxon>
        <taxon>Gryllus</taxon>
    </lineage>
</organism>
<dbReference type="GO" id="GO:0010494">
    <property type="term" value="C:cytoplasmic stress granule"/>
    <property type="evidence" value="ECO:0007669"/>
    <property type="project" value="UniProtKB-SubCell"/>
</dbReference>
<evidence type="ECO:0000256" key="2">
    <source>
        <dbReference type="ARBA" id="ARBA00004210"/>
    </source>
</evidence>
<evidence type="ECO:0000256" key="1">
    <source>
        <dbReference type="ARBA" id="ARBA00004123"/>
    </source>
</evidence>
<reference evidence="7 8" key="1">
    <citation type="submission" date="2024-03" db="EMBL/GenBank/DDBJ databases">
        <title>The genome assembly and annotation of the cricket Gryllus longicercus Weissman &amp; Gray.</title>
        <authorList>
            <person name="Szrajer S."/>
            <person name="Gray D."/>
            <person name="Ylla G."/>
        </authorList>
    </citation>
    <scope>NUCLEOTIDE SEQUENCE [LARGE SCALE GENOMIC DNA]</scope>
    <source>
        <strain evidence="7">DAG 2021-001</strain>
        <tissue evidence="7">Whole body minus gut</tissue>
    </source>
</reference>
<evidence type="ECO:0000256" key="6">
    <source>
        <dbReference type="SAM" id="MobiDB-lite"/>
    </source>
</evidence>
<keyword evidence="4" id="KW-0963">Cytoplasm</keyword>
<dbReference type="EMBL" id="JAZDUA010000145">
    <property type="protein sequence ID" value="KAK7866510.1"/>
    <property type="molecule type" value="Genomic_DNA"/>
</dbReference>
<accession>A0AAN9VQY3</accession>
<name>A0AAN9VQY3_9ORTH</name>
<sequence length="113" mass="12827">MSQPRPQVQPVNGKRPAPQRGQDTPSSQHDDLIKFICDSWNKVSREFEHFNQNGSETSKGGPSVIYYVEQDPNPLLKDFEPFDLEAWWGKRVVENLNNASHSSHSSHPTHTSS</sequence>
<dbReference type="Pfam" id="PF14799">
    <property type="entry name" value="FAM195"/>
    <property type="match status" value="1"/>
</dbReference>
<evidence type="ECO:0000313" key="7">
    <source>
        <dbReference type="EMBL" id="KAK7866510.1"/>
    </source>
</evidence>
<keyword evidence="5" id="KW-0539">Nucleus</keyword>
<dbReference type="Proteomes" id="UP001378592">
    <property type="component" value="Unassembled WGS sequence"/>
</dbReference>
<keyword evidence="8" id="KW-1185">Reference proteome</keyword>
<protein>
    <submittedName>
        <fullName evidence="7">Uncharacterized protein</fullName>
    </submittedName>
</protein>
<evidence type="ECO:0000313" key="8">
    <source>
        <dbReference type="Proteomes" id="UP001378592"/>
    </source>
</evidence>
<comment type="caution">
    <text evidence="7">The sequence shown here is derived from an EMBL/GenBank/DDBJ whole genome shotgun (WGS) entry which is preliminary data.</text>
</comment>
<comment type="similarity">
    <text evidence="3">Belongs to the MCRIP family.</text>
</comment>
<feature type="compositionally biased region" description="Polar residues" evidence="6">
    <location>
        <begin position="1"/>
        <end position="10"/>
    </location>
</feature>
<comment type="subcellular location">
    <subcellularLocation>
        <location evidence="2">Cytoplasm</location>
        <location evidence="2">Stress granule</location>
    </subcellularLocation>
    <subcellularLocation>
        <location evidence="1">Nucleus</location>
    </subcellularLocation>
</comment>
<dbReference type="InterPro" id="IPR029428">
    <property type="entry name" value="MCRIP"/>
</dbReference>
<evidence type="ECO:0000256" key="3">
    <source>
        <dbReference type="ARBA" id="ARBA00010821"/>
    </source>
</evidence>